<evidence type="ECO:0000256" key="1">
    <source>
        <dbReference type="SAM" id="MobiDB-lite"/>
    </source>
</evidence>
<feature type="compositionally biased region" description="Basic and acidic residues" evidence="1">
    <location>
        <begin position="44"/>
        <end position="60"/>
    </location>
</feature>
<protein>
    <submittedName>
        <fullName evidence="2">Uncharacterized protein</fullName>
    </submittedName>
</protein>
<organism evidence="2 3">
    <name type="scientific">Oryza sativa subsp. japonica</name>
    <name type="common">Rice</name>
    <dbReference type="NCBI Taxonomy" id="39947"/>
    <lineage>
        <taxon>Eukaryota</taxon>
        <taxon>Viridiplantae</taxon>
        <taxon>Streptophyta</taxon>
        <taxon>Embryophyta</taxon>
        <taxon>Tracheophyta</taxon>
        <taxon>Spermatophyta</taxon>
        <taxon>Magnoliopsida</taxon>
        <taxon>Liliopsida</taxon>
        <taxon>Poales</taxon>
        <taxon>Poaceae</taxon>
        <taxon>BOP clade</taxon>
        <taxon>Oryzoideae</taxon>
        <taxon>Oryzeae</taxon>
        <taxon>Oryzinae</taxon>
        <taxon>Oryza</taxon>
        <taxon>Oryza sativa</taxon>
    </lineage>
</organism>
<feature type="compositionally biased region" description="Polar residues" evidence="1">
    <location>
        <begin position="120"/>
        <end position="137"/>
    </location>
</feature>
<name>Q6YX63_ORYSJ</name>
<evidence type="ECO:0000313" key="2">
    <source>
        <dbReference type="EMBL" id="BAD03840.1"/>
    </source>
</evidence>
<reference evidence="3" key="2">
    <citation type="journal article" date="2008" name="Nucleic Acids Res.">
        <title>The rice annotation project database (RAP-DB): 2008 update.</title>
        <authorList>
            <consortium name="The rice annotation project (RAP)"/>
        </authorList>
    </citation>
    <scope>GENOME REANNOTATION</scope>
    <source>
        <strain evidence="3">cv. Nipponbare</strain>
    </source>
</reference>
<dbReference type="EMBL" id="AP005726">
    <property type="protein sequence ID" value="BAD03840.1"/>
    <property type="molecule type" value="Genomic_DNA"/>
</dbReference>
<dbReference type="Proteomes" id="UP000000763">
    <property type="component" value="Chromosome 8"/>
</dbReference>
<feature type="region of interest" description="Disordered" evidence="1">
    <location>
        <begin position="201"/>
        <end position="245"/>
    </location>
</feature>
<dbReference type="AlphaFoldDB" id="Q6YX63"/>
<feature type="compositionally biased region" description="Basic and acidic residues" evidence="1">
    <location>
        <begin position="232"/>
        <end position="245"/>
    </location>
</feature>
<feature type="compositionally biased region" description="Polar residues" evidence="1">
    <location>
        <begin position="1"/>
        <end position="16"/>
    </location>
</feature>
<proteinExistence type="predicted"/>
<evidence type="ECO:0000313" key="3">
    <source>
        <dbReference type="Proteomes" id="UP000000763"/>
    </source>
</evidence>
<sequence>MGTSKRTPLGTSSTKPATGVRHGDNGSGADTTVTSGLGGETDAMGDRRAARDGEPVDRIGEAPSSGRDGSTTPATAARPPMEDSDILDGRGTTSTSAARASSSSKKKPAGSPEDTEIPPESSSTRRTAQSGEASGETTGADGNAVGEKQAGVTNAASPKDDAAGEGAPGKLVAAGAAMATDSTAGVSTSGTSGKVAEVVTAGETDETTAARGPTCSGDMAAGRGLEGGAEVTDCRDRENLHFPER</sequence>
<feature type="region of interest" description="Disordered" evidence="1">
    <location>
        <begin position="1"/>
        <end position="168"/>
    </location>
</feature>
<gene>
    <name evidence="2" type="primary">OSJNBa0028A18.20</name>
</gene>
<accession>Q6YX63</accession>
<feature type="compositionally biased region" description="Low complexity" evidence="1">
    <location>
        <begin position="89"/>
        <end position="103"/>
    </location>
</feature>
<reference evidence="3" key="1">
    <citation type="journal article" date="2005" name="Nature">
        <title>The map-based sequence of the rice genome.</title>
        <authorList>
            <consortium name="International rice genome sequencing project (IRGSP)"/>
            <person name="Matsumoto T."/>
            <person name="Wu J."/>
            <person name="Kanamori H."/>
            <person name="Katayose Y."/>
            <person name="Fujisawa M."/>
            <person name="Namiki N."/>
            <person name="Mizuno H."/>
            <person name="Yamamoto K."/>
            <person name="Antonio B.A."/>
            <person name="Baba T."/>
            <person name="Sakata K."/>
            <person name="Nagamura Y."/>
            <person name="Aoki H."/>
            <person name="Arikawa K."/>
            <person name="Arita K."/>
            <person name="Bito T."/>
            <person name="Chiden Y."/>
            <person name="Fujitsuka N."/>
            <person name="Fukunaka R."/>
            <person name="Hamada M."/>
            <person name="Harada C."/>
            <person name="Hayashi A."/>
            <person name="Hijishita S."/>
            <person name="Honda M."/>
            <person name="Hosokawa S."/>
            <person name="Ichikawa Y."/>
            <person name="Idonuma A."/>
            <person name="Iijima M."/>
            <person name="Ikeda M."/>
            <person name="Ikeno M."/>
            <person name="Ito K."/>
            <person name="Ito S."/>
            <person name="Ito T."/>
            <person name="Ito Y."/>
            <person name="Ito Y."/>
            <person name="Iwabuchi A."/>
            <person name="Kamiya K."/>
            <person name="Karasawa W."/>
            <person name="Kurita K."/>
            <person name="Katagiri S."/>
            <person name="Kikuta A."/>
            <person name="Kobayashi H."/>
            <person name="Kobayashi N."/>
            <person name="Machita K."/>
            <person name="Maehara T."/>
            <person name="Masukawa M."/>
            <person name="Mizubayashi T."/>
            <person name="Mukai Y."/>
            <person name="Nagasaki H."/>
            <person name="Nagata Y."/>
            <person name="Naito S."/>
            <person name="Nakashima M."/>
            <person name="Nakama Y."/>
            <person name="Nakamichi Y."/>
            <person name="Nakamura M."/>
            <person name="Meguro A."/>
            <person name="Negishi M."/>
            <person name="Ohta I."/>
            <person name="Ohta T."/>
            <person name="Okamoto M."/>
            <person name="Ono N."/>
            <person name="Saji S."/>
            <person name="Sakaguchi M."/>
            <person name="Sakai K."/>
            <person name="Shibata M."/>
            <person name="Shimokawa T."/>
            <person name="Song J."/>
            <person name="Takazaki Y."/>
            <person name="Terasawa K."/>
            <person name="Tsugane M."/>
            <person name="Tsuji K."/>
            <person name="Ueda S."/>
            <person name="Waki K."/>
            <person name="Yamagata H."/>
            <person name="Yamamoto M."/>
            <person name="Yamamoto S."/>
            <person name="Yamane H."/>
            <person name="Yoshiki S."/>
            <person name="Yoshihara R."/>
            <person name="Yukawa K."/>
            <person name="Zhong H."/>
            <person name="Yano M."/>
            <person name="Yuan Q."/>
            <person name="Ouyang S."/>
            <person name="Liu J."/>
            <person name="Jones K.M."/>
            <person name="Gansberger K."/>
            <person name="Moffat K."/>
            <person name="Hill J."/>
            <person name="Bera J."/>
            <person name="Fadrosh D."/>
            <person name="Jin S."/>
            <person name="Johri S."/>
            <person name="Kim M."/>
            <person name="Overton L."/>
            <person name="Reardon M."/>
            <person name="Tsitrin T."/>
            <person name="Vuong H."/>
            <person name="Weaver B."/>
            <person name="Ciecko A."/>
            <person name="Tallon L."/>
            <person name="Jackson J."/>
            <person name="Pai G."/>
            <person name="Aken S.V."/>
            <person name="Utterback T."/>
            <person name="Reidmuller S."/>
            <person name="Feldblyum T."/>
            <person name="Hsiao J."/>
            <person name="Zismann V."/>
            <person name="Iobst S."/>
            <person name="de Vazeille A.R."/>
            <person name="Buell C.R."/>
            <person name="Ying K."/>
            <person name="Li Y."/>
            <person name="Lu T."/>
            <person name="Huang Y."/>
            <person name="Zhao Q."/>
            <person name="Feng Q."/>
            <person name="Zhang L."/>
            <person name="Zhu J."/>
            <person name="Weng Q."/>
            <person name="Mu J."/>
            <person name="Lu Y."/>
            <person name="Fan D."/>
            <person name="Liu Y."/>
            <person name="Guan J."/>
            <person name="Zhang Y."/>
            <person name="Yu S."/>
            <person name="Liu X."/>
            <person name="Zhang Y."/>
            <person name="Hong G."/>
            <person name="Han B."/>
            <person name="Choisne N."/>
            <person name="Demange N."/>
            <person name="Orjeda G."/>
            <person name="Samain S."/>
            <person name="Cattolico L."/>
            <person name="Pelletier E."/>
            <person name="Couloux A."/>
            <person name="Segurens B."/>
            <person name="Wincker P."/>
            <person name="D'Hont A."/>
            <person name="Scarpelli C."/>
            <person name="Weissenbach J."/>
            <person name="Salanoubat M."/>
            <person name="Quetier F."/>
            <person name="Yu Y."/>
            <person name="Kim H.R."/>
            <person name="Rambo T."/>
            <person name="Currie J."/>
            <person name="Collura K."/>
            <person name="Luo M."/>
            <person name="Yang T."/>
            <person name="Ammiraju J.S.S."/>
            <person name="Engler F."/>
            <person name="Soderlund C."/>
            <person name="Wing R.A."/>
            <person name="Palmer L.E."/>
            <person name="de la Bastide M."/>
            <person name="Spiegel L."/>
            <person name="Nascimento L."/>
            <person name="Zutavern T."/>
            <person name="O'Shaughnessy A."/>
            <person name="Dike S."/>
            <person name="Dedhia N."/>
            <person name="Preston R."/>
            <person name="Balija V."/>
            <person name="McCombie W.R."/>
            <person name="Chow T."/>
            <person name="Chen H."/>
            <person name="Chung M."/>
            <person name="Chen C."/>
            <person name="Shaw J."/>
            <person name="Wu H."/>
            <person name="Hsiao K."/>
            <person name="Chao Y."/>
            <person name="Chu M."/>
            <person name="Cheng C."/>
            <person name="Hour A."/>
            <person name="Lee P."/>
            <person name="Lin S."/>
            <person name="Lin Y."/>
            <person name="Liou J."/>
            <person name="Liu S."/>
            <person name="Hsing Y."/>
            <person name="Raghuvanshi S."/>
            <person name="Mohanty A."/>
            <person name="Bharti A.K."/>
            <person name="Gaur A."/>
            <person name="Gupta V."/>
            <person name="Kumar D."/>
            <person name="Ravi V."/>
            <person name="Vij S."/>
            <person name="Kapur A."/>
            <person name="Khurana P."/>
            <person name="Khurana P."/>
            <person name="Khurana J.P."/>
            <person name="Tyagi A.K."/>
            <person name="Gaikwad K."/>
            <person name="Singh A."/>
            <person name="Dalal V."/>
            <person name="Srivastava S."/>
            <person name="Dixit A."/>
            <person name="Pal A.K."/>
            <person name="Ghazi I.A."/>
            <person name="Yadav M."/>
            <person name="Pandit A."/>
            <person name="Bhargava A."/>
            <person name="Sureshbabu K."/>
            <person name="Batra K."/>
            <person name="Sharma T.R."/>
            <person name="Mohapatra T."/>
            <person name="Singh N.K."/>
            <person name="Messing J."/>
            <person name="Nelson A.B."/>
            <person name="Fuks G."/>
            <person name="Kavchok S."/>
            <person name="Keizer G."/>
            <person name="Linton E."/>
            <person name="Llaca V."/>
            <person name="Song R."/>
            <person name="Tanyolac B."/>
            <person name="Young S."/>
            <person name="Ho-Il K."/>
            <person name="Hahn J.H."/>
            <person name="Sangsakoo G."/>
            <person name="Vanavichit A."/>
            <person name="de Mattos Luiz.A.T."/>
            <person name="Zimmer P.D."/>
            <person name="Malone G."/>
            <person name="Dellagostin O."/>
            <person name="de Oliveira A.C."/>
            <person name="Bevan M."/>
            <person name="Bancroft I."/>
            <person name="Minx P."/>
            <person name="Cordum H."/>
            <person name="Wilson R."/>
            <person name="Cheng Z."/>
            <person name="Jin W."/>
            <person name="Jiang J."/>
            <person name="Leong S.A."/>
            <person name="Iwama H."/>
            <person name="Gojobori T."/>
            <person name="Itoh T."/>
            <person name="Niimura Y."/>
            <person name="Fujii Y."/>
            <person name="Habara T."/>
            <person name="Sakai H."/>
            <person name="Sato Y."/>
            <person name="Wilson G."/>
            <person name="Kumar K."/>
            <person name="McCouch S."/>
            <person name="Juretic N."/>
            <person name="Hoen D."/>
            <person name="Wright S."/>
            <person name="Bruskiewich R."/>
            <person name="Bureau T."/>
            <person name="Miyao A."/>
            <person name="Hirochika H."/>
            <person name="Nishikawa T."/>
            <person name="Kadowaki K."/>
            <person name="Sugiura M."/>
            <person name="Burr B."/>
            <person name="Sasaki T."/>
        </authorList>
    </citation>
    <scope>NUCLEOTIDE SEQUENCE [LARGE SCALE GENOMIC DNA]</scope>
    <source>
        <strain evidence="3">cv. Nipponbare</strain>
    </source>
</reference>